<dbReference type="EMBL" id="UINC01184226">
    <property type="protein sequence ID" value="SVD95338.1"/>
    <property type="molecule type" value="Genomic_DNA"/>
</dbReference>
<feature type="non-terminal residue" evidence="2">
    <location>
        <position position="1"/>
    </location>
</feature>
<reference evidence="2" key="1">
    <citation type="submission" date="2018-05" db="EMBL/GenBank/DDBJ databases">
        <authorList>
            <person name="Lanie J.A."/>
            <person name="Ng W.-L."/>
            <person name="Kazmierczak K.M."/>
            <person name="Andrzejewski T.M."/>
            <person name="Davidsen T.M."/>
            <person name="Wayne K.J."/>
            <person name="Tettelin H."/>
            <person name="Glass J.I."/>
            <person name="Rusch D."/>
            <person name="Podicherti R."/>
            <person name="Tsui H.-C.T."/>
            <person name="Winkler M.E."/>
        </authorList>
    </citation>
    <scope>NUCLEOTIDE SEQUENCE</scope>
</reference>
<evidence type="ECO:0000256" key="1">
    <source>
        <dbReference type="SAM" id="Coils"/>
    </source>
</evidence>
<feature type="coiled-coil region" evidence="1">
    <location>
        <begin position="94"/>
        <end position="121"/>
    </location>
</feature>
<keyword evidence="1" id="KW-0175">Coiled coil</keyword>
<name>A0A382ZKX3_9ZZZZ</name>
<accession>A0A382ZKX3</accession>
<proteinExistence type="predicted"/>
<sequence>GKNLKLEPRVNYEAKAILDEELWERAADRGGVDERLQKALGGYTFAHTESEPKAIGPNVTPELDKKGDRIFPGVRTRLVSESLTYENVGLAFVVRDMQIRYDRATTRISFLEAEIPVLEEDLGAVRTRLDSLSELESEELHTLDRERVALEDSLSREAHPLHERLGFERNSLQAQRLEYITMREREEHLSWQITMLTAKVGFEKGGFQGWSAQLQEQRIHVDSLARARRRLVREQDVSQKTVDRFANLLEEARIARV</sequence>
<organism evidence="2">
    <name type="scientific">marine metagenome</name>
    <dbReference type="NCBI Taxonomy" id="408172"/>
    <lineage>
        <taxon>unclassified sequences</taxon>
        <taxon>metagenomes</taxon>
        <taxon>ecological metagenomes</taxon>
    </lineage>
</organism>
<dbReference type="AlphaFoldDB" id="A0A382ZKX3"/>
<protein>
    <submittedName>
        <fullName evidence="2">Uncharacterized protein</fullName>
    </submittedName>
</protein>
<evidence type="ECO:0000313" key="2">
    <source>
        <dbReference type="EMBL" id="SVD95338.1"/>
    </source>
</evidence>
<gene>
    <name evidence="2" type="ORF">METZ01_LOCUS448192</name>
</gene>
<feature type="non-terminal residue" evidence="2">
    <location>
        <position position="257"/>
    </location>
</feature>